<comment type="caution">
    <text evidence="4">The sequence shown here is derived from an EMBL/GenBank/DDBJ whole genome shotgun (WGS) entry which is preliminary data.</text>
</comment>
<dbReference type="PANTHER" id="PTHR35037">
    <property type="entry name" value="C-TERMINAL REGION OF AIDA-LIKE PROTEIN"/>
    <property type="match status" value="1"/>
</dbReference>
<dbReference type="Gene3D" id="2.160.20.160">
    <property type="match status" value="2"/>
</dbReference>
<protein>
    <submittedName>
        <fullName evidence="4">Fibronectin-binding autotransporter adhesin</fullName>
    </submittedName>
</protein>
<dbReference type="InterPro" id="IPR011050">
    <property type="entry name" value="Pectin_lyase_fold/virulence"/>
</dbReference>
<dbReference type="NCBIfam" id="TIGR02601">
    <property type="entry name" value="autotrns_rpt"/>
    <property type="match status" value="9"/>
</dbReference>
<evidence type="ECO:0000313" key="4">
    <source>
        <dbReference type="EMBL" id="MBB6092422.1"/>
    </source>
</evidence>
<proteinExistence type="predicted"/>
<accession>A0A841HJU7</accession>
<gene>
    <name evidence="4" type="ORF">HNQ60_001300</name>
</gene>
<dbReference type="SUPFAM" id="SSF103515">
    <property type="entry name" value="Autotransporter"/>
    <property type="match status" value="1"/>
</dbReference>
<feature type="chain" id="PRO_5032891860" evidence="2">
    <location>
        <begin position="34"/>
        <end position="3421"/>
    </location>
</feature>
<dbReference type="RefSeq" id="WP_184330221.1">
    <property type="nucleotide sequence ID" value="NZ_JACHHZ010000002.1"/>
</dbReference>
<dbReference type="PROSITE" id="PS51208">
    <property type="entry name" value="AUTOTRANSPORTER"/>
    <property type="match status" value="1"/>
</dbReference>
<sequence length="3421" mass="334796">MDCPTPTRGPRTHRTLVWTLTLSAVALGSYAHAQSLTWDVNGATAGTGNSATPANNVWNTTDARWFNGTTHVIWNNGALSDAVFGGTAGTVTIGTPITVHNVTFSANNYALTGSALTLAGVTPTIAVNTTTATINAVIDGSAGLRKTGTGLLILAGVNTYSGLTAITAGTLRLSNIDALSVNSNLAISGSAIVELNAGDFTRAVGTGVNEVQWTGSAGFGALGATRIVNLGGVGDTLIWSGTPGFLGNGQTLILSSAGSTATLDWRNPIDLNGDVRTLQINNGSAATDVILGGPISNGSLTYSGAGTVLASGINTYAGVTTLNGPVVRVNTIGNGGVAGGLGAASSDASNLVFNANSSILTYAGTGESTERNFSFGAATQAHIASSGTGALVWNGTADIASGARTLVLRGTNTAANIFNGLLENDGGTLALTKADAGLWRLTAANTYTGVTSVTGGTLEVTSLANGGLASGIGASTNAASNLILNNSGLRYVGADPASTDRNFTGTTAPRIESSGTGALTWAGTMTPTGAATLTLGGTNTGANVFAGALTDFNPASARTSVIKAGTGVWALSGLNLYSGDTRIDAGVLAINDANALYGGLGSGAASPGSLLVFNGGVLGLTSASGDFTRSIGTTQFLNGVRWQTGGGFAAFGGDRVVDIGGAGAALTWTAAGFVPNAQSLIFGHAASDSMVDFRNGIALGAASRTVTVNDGTAAIDAMLSGVLSGTGGGLTKAGTGTLALTNNNTYTGATTISAGVLQVGNGGATGTLGTGAVTNNAALAINRSDSLTLGQLISGTGSVRLNGSGTTVLTAANTYSGGTQVNSGTLQIGNGGTTGAIGTGAVTNNSTLAVNRSNAVTLANVIVGTGSLRQDGAGTTSLTGANTYAGDTLINAGTLQIGAAGTTGTLGTGAVINNATLAVNRTNTTIVSNAISGNGVVRQVGTGTTALAASNTYTGGTVVTAGTLQIGNGGTTGDAGTGNITNNATFAINRSDAYALNQVVSGTGTLRQAGTGTTILTATNAYGATAIAAGTLQVGSGGTSGTLGTGAVTNNGTLAIDRSDALSLGQLISGTGSVRQNGAGATTLTANNTYTGGTIVNAGTLRVGNGGTTGSAGTGTITNNAALSLNRSNAVTLANVIAGTGVVSHDGAGVTTASGTNSFTGALELNAGVFAVSNLQNGGITSNIGASSNAAGNLNFDGGTLRYTGAARSTDRNFIIEDGGAILEGSGTAALTWNGTASYDLADQARALTLTGTFSGNIFAGALVDNGTGALSLTKSGAGRWILAGNNAYSGTTTISAGTLQIGNGGTSGTLGTGAVTNNGTLSFMRSDALAVTSNINGTGTINQAGSGTTQLDGTVSANATTITAGTLRASGTLTTPTIALSNGTTLDVLGTAGAAAGATSTISATTGVNTVRIASGATLRATGDLNSGDDVLDVAGTLNTGAGTLTLGAGNDTFTLREGATIVGTVNGGTGTNTFNTDILTSATLGSATGFQTLLKTGAGALNVTGATTGFTSVNTSVGTLNVNAGASITGVVTSTVGSGATLNVAGTYSGTTGNDTFAVAGTVSGAGTIDLGSGIDTLTLSDGAGITGRISGGAHTSTGDLVTLNNAAALSLDAASITAFERLIKQNTGNATLTGAHTFTSGATLNAGTLSVGGSLTAPTLTMANDTTVRVSGSTQASPTTGIAITGSAGTNSVVIEAGGTLRATGGLGAGSDLLDVAGTLNLGAAVFDLGDGDDTLTVRDSANILGTVTGGTGVNTFNTDITTTADLGAVTGFQTLLKTGGGVLNINGLATSAFTAVDVQTGTLNVAATGNITGVVNASIGNGATLNVSGAYSGSGGADSWSIGGTVSGSGTIGLAAGDDVLTLNDGAVLSSSIDGGSQGTVDRVVLNNSAALTLSGSRLTGFEALDKINAGTATLAGVHAYGTTRVDAGTLSVAGSLDSSNIALSDGATLEVLGTVRAGGSATSIAGSAGANLITVAGGGLLRAGGDTGDGTDTLRLAGTLDTGAATLTLGDGDDTLILDDGGSIMGSVVGGSGTNTFNTNINTVADLSTVTGFQTLLKTGTGTLNINGPGTSVFTTLTGLEGTVNIAAAGVLSGVSDTTIDSLAVLNVDGSFFGSGGDDRFVVSGALTGSGMLDLGAGDDLLDVVGSIDLGSGTFDLGDGDDTLTTRDGTRIVGTVSGGSGTNTLNTTINGIADLDALTGFQSLIKTGTGTLNINGPGTSVFNTVTVSTGRVNVAVAATIDPSTTLIESAGTLHVDGSYLGTAGDDSMVIEGTVSGAGLVDLGAGDDVLTIREGAAITAAIDGGAQSAGDAVVLDSAASLSFDGATLSGFERLIKQGAGSAALTGAQSYDSLSLVSGVLAVGGQVGAANTILDGGILRITGTLEGLSGSTTTTITGSAGANAMSIANGAMLSATGDLADGADAVSIAGTLRTGAGVLSLGGGDDSVTLEDGSSIVGRIDGGAQAVADTLIVNLTGGAVDGSSLSGFEALDKRSTGTLTLSGAHNYVDIGVAAGELSIGGITETARATLSNATTLDVRGLLQGTSGSQAIVSGSAGANTIVVGSGATLRAGGSLGDGADLLDVAGTLETTLLDLGDGDDTLMIHDGTSIQGTVAGGGGNNAFNTNIAGTATLGAITGFQTLVKSGAGTLDILGIDPSSFSSVAVDAGALRIGAGGSIGGVQTTTVAADATLRIEGEFRGSATGDLFTVVGTALSTGLIDLGQGADVLDVVGTLDLGTGVFDLGDGDDTLTIHDDTRIVGTVAGGAGTNTFNTNIATSADLGAVTGFQTLSKTGAGTLNILGADVSSFTTVAVSAGTLSIASTGSAANTRTTSVDRGAILNVDGSFFGSDSPDSMTISGTVAGNGSISLGAGSDLLRLRDGAVLDAVIDGGDELALGDTIVLDNADAMVFDTTRVVDFETLMKLGSGTATLSGDAAFAMGVNVDSGTLLANRLTTQVLAIAPAAAFYGNEVIGNVSNAGVMGVNAASFGRLAIRGDYVGNNGRIDMRVALGDDSSQSDVVEIDGGSATGTTRIRVINEGGLGARTTGSGIQLIETVNGATTTDDAFTLDAPVMAGAYRYDLFHGDADDTDPQGWYLRSLAPVRDMASLSTTLVPMTYGYGLSLMSSLQERDGADLRESCDGTAASGCQWGRVWYRSGERNGGGTAMNGANFDYDYTGLQVGTDIHLSDSRDSDDRAGVFFNAGRVSADAQRDDFVSAGQVEARAYSLAAYWTHRDDRWYVDSALAGTYMTGFELQPSEDNGAVTNAWSLAASIEGGGRIAMGSRLSLQPQLQIVAQHIRQSDTQAVGAEIRFDESDIVAGRAGLTLEAEILPSTLNLWLRTNYWSELVGDASTTLVSGNSASTTFDTLFEGEWLDVSAGAALKLSERSSLHLSVTSSDGLGDTDSRSLQGNLGFRFEW</sequence>
<organism evidence="4 5">
    <name type="scientific">Povalibacter uvarum</name>
    <dbReference type="NCBI Taxonomy" id="732238"/>
    <lineage>
        <taxon>Bacteria</taxon>
        <taxon>Pseudomonadati</taxon>
        <taxon>Pseudomonadota</taxon>
        <taxon>Gammaproteobacteria</taxon>
        <taxon>Steroidobacterales</taxon>
        <taxon>Steroidobacteraceae</taxon>
        <taxon>Povalibacter</taxon>
    </lineage>
</organism>
<keyword evidence="5" id="KW-1185">Reference proteome</keyword>
<evidence type="ECO:0000313" key="5">
    <source>
        <dbReference type="Proteomes" id="UP000588068"/>
    </source>
</evidence>
<name>A0A841HJU7_9GAMM</name>
<dbReference type="InterPro" id="IPR005546">
    <property type="entry name" value="Autotransporte_beta"/>
</dbReference>
<dbReference type="Pfam" id="PF12951">
    <property type="entry name" value="PATR"/>
    <property type="match status" value="14"/>
</dbReference>
<dbReference type="EMBL" id="JACHHZ010000002">
    <property type="protein sequence ID" value="MBB6092422.1"/>
    <property type="molecule type" value="Genomic_DNA"/>
</dbReference>
<feature type="domain" description="Autotransporter" evidence="3">
    <location>
        <begin position="3144"/>
        <end position="3421"/>
    </location>
</feature>
<keyword evidence="1 2" id="KW-0732">Signal</keyword>
<dbReference type="InterPro" id="IPR013425">
    <property type="entry name" value="Autotrns_rpt"/>
</dbReference>
<dbReference type="InterPro" id="IPR043990">
    <property type="entry name" value="AC_1"/>
</dbReference>
<dbReference type="SMART" id="SM00869">
    <property type="entry name" value="Autotransporter"/>
    <property type="match status" value="1"/>
</dbReference>
<dbReference type="InterPro" id="IPR051551">
    <property type="entry name" value="Autotransporter_adhesion"/>
</dbReference>
<dbReference type="InterPro" id="IPR036709">
    <property type="entry name" value="Autotransporte_beta_dom_sf"/>
</dbReference>
<dbReference type="InterPro" id="IPR012332">
    <property type="entry name" value="Autotransporter_pectin_lyase_C"/>
</dbReference>
<evidence type="ECO:0000256" key="2">
    <source>
        <dbReference type="SAM" id="SignalP"/>
    </source>
</evidence>
<dbReference type="CDD" id="cd01344">
    <property type="entry name" value="PL2_Passenger_AT"/>
    <property type="match status" value="1"/>
</dbReference>
<reference evidence="4 5" key="1">
    <citation type="submission" date="2020-08" db="EMBL/GenBank/DDBJ databases">
        <title>Genomic Encyclopedia of Type Strains, Phase IV (KMG-IV): sequencing the most valuable type-strain genomes for metagenomic binning, comparative biology and taxonomic classification.</title>
        <authorList>
            <person name="Goeker M."/>
        </authorList>
    </citation>
    <scope>NUCLEOTIDE SEQUENCE [LARGE SCALE GENOMIC DNA]</scope>
    <source>
        <strain evidence="4 5">DSM 26723</strain>
    </source>
</reference>
<dbReference type="Proteomes" id="UP000588068">
    <property type="component" value="Unassembled WGS sequence"/>
</dbReference>
<feature type="signal peptide" evidence="2">
    <location>
        <begin position="1"/>
        <end position="33"/>
    </location>
</feature>
<evidence type="ECO:0000259" key="3">
    <source>
        <dbReference type="PROSITE" id="PS51208"/>
    </source>
</evidence>
<dbReference type="SUPFAM" id="SSF51126">
    <property type="entry name" value="Pectin lyase-like"/>
    <property type="match status" value="3"/>
</dbReference>
<dbReference type="PANTHER" id="PTHR35037:SF3">
    <property type="entry name" value="C-TERMINAL REGION OF AIDA-LIKE PROTEIN"/>
    <property type="match status" value="1"/>
</dbReference>
<dbReference type="Pfam" id="PF18883">
    <property type="entry name" value="AC_1"/>
    <property type="match status" value="1"/>
</dbReference>
<dbReference type="Gene3D" id="2.160.20.20">
    <property type="match status" value="4"/>
</dbReference>
<evidence type="ECO:0000256" key="1">
    <source>
        <dbReference type="ARBA" id="ARBA00022729"/>
    </source>
</evidence>